<evidence type="ECO:0000256" key="1">
    <source>
        <dbReference type="ARBA" id="ARBA00004651"/>
    </source>
</evidence>
<evidence type="ECO:0000313" key="16">
    <source>
        <dbReference type="EMBL" id="KAA0196317.1"/>
    </source>
</evidence>
<comment type="caution">
    <text evidence="16">The sequence shown here is derived from an EMBL/GenBank/DDBJ whole genome shotgun (WGS) entry which is preliminary data.</text>
</comment>
<keyword evidence="8 13" id="KW-0472">Membrane</keyword>
<evidence type="ECO:0000256" key="4">
    <source>
        <dbReference type="ARBA" id="ARBA00022475"/>
    </source>
</evidence>
<keyword evidence="6 13" id="KW-1133">Transmembrane helix</keyword>
<organism evidence="16">
    <name type="scientific">Hyalella azteca</name>
    <name type="common">Amphipod</name>
    <dbReference type="NCBI Taxonomy" id="294128"/>
    <lineage>
        <taxon>Eukaryota</taxon>
        <taxon>Metazoa</taxon>
        <taxon>Ecdysozoa</taxon>
        <taxon>Arthropoda</taxon>
        <taxon>Crustacea</taxon>
        <taxon>Multicrustacea</taxon>
        <taxon>Malacostraca</taxon>
        <taxon>Eumalacostraca</taxon>
        <taxon>Peracarida</taxon>
        <taxon>Amphipoda</taxon>
        <taxon>Senticaudata</taxon>
        <taxon>Talitrida</taxon>
        <taxon>Talitroidea</taxon>
        <taxon>Hyalellidae</taxon>
        <taxon>Hyalella</taxon>
    </lineage>
</organism>
<proteinExistence type="inferred from homology"/>
<dbReference type="EMBL" id="JQDR03009014">
    <property type="protein sequence ID" value="KAA0196317.1"/>
    <property type="molecule type" value="Genomic_DNA"/>
</dbReference>
<keyword evidence="10" id="KW-0325">Glycoprotein</keyword>
<dbReference type="Pfam" id="PF00060">
    <property type="entry name" value="Lig_chan"/>
    <property type="match status" value="1"/>
</dbReference>
<evidence type="ECO:0000256" key="6">
    <source>
        <dbReference type="ARBA" id="ARBA00022989"/>
    </source>
</evidence>
<evidence type="ECO:0000259" key="14">
    <source>
        <dbReference type="Pfam" id="PF00060"/>
    </source>
</evidence>
<feature type="transmembrane region" description="Helical" evidence="13">
    <location>
        <begin position="505"/>
        <end position="524"/>
    </location>
</feature>
<dbReference type="SUPFAM" id="SSF53850">
    <property type="entry name" value="Periplasmic binding protein-like II"/>
    <property type="match status" value="1"/>
</dbReference>
<evidence type="ECO:0000256" key="9">
    <source>
        <dbReference type="ARBA" id="ARBA00023170"/>
    </source>
</evidence>
<feature type="domain" description="Ionotropic glutamate receptor C-terminal" evidence="14">
    <location>
        <begin position="256"/>
        <end position="514"/>
    </location>
</feature>
<reference evidence="16" key="1">
    <citation type="submission" date="2014-08" db="EMBL/GenBank/DDBJ databases">
        <authorList>
            <person name="Murali S."/>
            <person name="Richards S."/>
            <person name="Bandaranaike D."/>
            <person name="Bellair M."/>
            <person name="Blankenburg K."/>
            <person name="Chao H."/>
            <person name="Dinh H."/>
            <person name="Doddapaneni H."/>
            <person name="Dugan-Rocha S."/>
            <person name="Elkadiri S."/>
            <person name="Gnanaolivu R."/>
            <person name="Hughes D."/>
            <person name="Lee S."/>
            <person name="Li M."/>
            <person name="Ming W."/>
            <person name="Munidasa M."/>
            <person name="Muniz J."/>
            <person name="Nguyen L."/>
            <person name="Osuji N."/>
            <person name="Pu L.-L."/>
            <person name="Puazo M."/>
            <person name="Skinner E."/>
            <person name="Qu C."/>
            <person name="Quiroz J."/>
            <person name="Raj R."/>
            <person name="Weissenberger G."/>
            <person name="Xin Y."/>
            <person name="Zou X."/>
            <person name="Han Y."/>
            <person name="Worley K."/>
            <person name="Muzny D."/>
            <person name="Gibbs R."/>
        </authorList>
    </citation>
    <scope>NUCLEOTIDE SEQUENCE</scope>
    <source>
        <strain evidence="16">HAZT.00-mixed</strain>
        <tissue evidence="16">Whole organism</tissue>
    </source>
</reference>
<keyword evidence="5 13" id="KW-0812">Transmembrane</keyword>
<evidence type="ECO:0000256" key="5">
    <source>
        <dbReference type="ARBA" id="ARBA00022692"/>
    </source>
</evidence>
<evidence type="ECO:0000256" key="10">
    <source>
        <dbReference type="ARBA" id="ARBA00023180"/>
    </source>
</evidence>
<dbReference type="InterPro" id="IPR052192">
    <property type="entry name" value="Insect_Ionotropic_Sensory_Rcpt"/>
</dbReference>
<reference evidence="16" key="2">
    <citation type="journal article" date="2018" name="Environ. Sci. Technol.">
        <title>The Toxicogenome of Hyalella azteca: A Model for Sediment Ecotoxicology and Evolutionary Toxicology.</title>
        <authorList>
            <person name="Poynton H.C."/>
            <person name="Hasenbein S."/>
            <person name="Benoit J.B."/>
            <person name="Sepulveda M.S."/>
            <person name="Poelchau M.F."/>
            <person name="Hughes D.S.T."/>
            <person name="Murali S.C."/>
            <person name="Chen S."/>
            <person name="Glastad K.M."/>
            <person name="Goodisman M.A.D."/>
            <person name="Werren J.H."/>
            <person name="Vineis J.H."/>
            <person name="Bowen J.L."/>
            <person name="Friedrich M."/>
            <person name="Jones J."/>
            <person name="Robertson H.M."/>
            <person name="Feyereisen R."/>
            <person name="Mechler-Hickson A."/>
            <person name="Mathers N."/>
            <person name="Lee C.E."/>
            <person name="Colbourne J.K."/>
            <person name="Biales A."/>
            <person name="Johnston J.S."/>
            <person name="Wellborn G.A."/>
            <person name="Rosendale A.J."/>
            <person name="Cridge A.G."/>
            <person name="Munoz-Torres M.C."/>
            <person name="Bain P.A."/>
            <person name="Manny A.R."/>
            <person name="Major K.M."/>
            <person name="Lambert F.N."/>
            <person name="Vulpe C.D."/>
            <person name="Tuck P."/>
            <person name="Blalock B.J."/>
            <person name="Lin Y.Y."/>
            <person name="Smith M.E."/>
            <person name="Ochoa-Acuna H."/>
            <person name="Chen M.M."/>
            <person name="Childers C.P."/>
            <person name="Qu J."/>
            <person name="Dugan S."/>
            <person name="Lee S.L."/>
            <person name="Chao H."/>
            <person name="Dinh H."/>
            <person name="Han Y."/>
            <person name="Doddapaneni H."/>
            <person name="Worley K.C."/>
            <person name="Muzny D.M."/>
            <person name="Gibbs R.A."/>
            <person name="Richards S."/>
        </authorList>
    </citation>
    <scope>NUCLEOTIDE SEQUENCE</scope>
    <source>
        <strain evidence="16">HAZT.00-mixed</strain>
        <tissue evidence="16">Whole organism</tissue>
    </source>
</reference>
<evidence type="ECO:0000256" key="13">
    <source>
        <dbReference type="SAM" id="Phobius"/>
    </source>
</evidence>
<accession>A0A6A0H1L4</accession>
<evidence type="ECO:0000259" key="15">
    <source>
        <dbReference type="Pfam" id="PF10613"/>
    </source>
</evidence>
<keyword evidence="7" id="KW-0406">Ion transport</keyword>
<dbReference type="PANTHER" id="PTHR42643:SF24">
    <property type="entry name" value="IONOTROPIC RECEPTOR 60A"/>
    <property type="match status" value="1"/>
</dbReference>
<gene>
    <name evidence="16" type="ORF">HAZT_HAZT004954</name>
</gene>
<protein>
    <submittedName>
        <fullName evidence="16">Ionotropic receptor 181</fullName>
    </submittedName>
</protein>
<dbReference type="Gene3D" id="3.40.190.10">
    <property type="entry name" value="Periplasmic binding protein-like II"/>
    <property type="match status" value="1"/>
</dbReference>
<dbReference type="GO" id="GO:0050906">
    <property type="term" value="P:detection of stimulus involved in sensory perception"/>
    <property type="evidence" value="ECO:0007669"/>
    <property type="project" value="UniProtKB-ARBA"/>
</dbReference>
<dbReference type="Proteomes" id="UP000711488">
    <property type="component" value="Unassembled WGS sequence"/>
</dbReference>
<dbReference type="GO" id="GO:0015276">
    <property type="term" value="F:ligand-gated monoatomic ion channel activity"/>
    <property type="evidence" value="ECO:0007669"/>
    <property type="project" value="InterPro"/>
</dbReference>
<keyword evidence="4" id="KW-1003">Cell membrane</keyword>
<keyword evidence="11" id="KW-1071">Ligand-gated ion channel</keyword>
<dbReference type="AlphaFoldDB" id="A0A6A0H1L4"/>
<evidence type="ECO:0000256" key="2">
    <source>
        <dbReference type="ARBA" id="ARBA00008685"/>
    </source>
</evidence>
<keyword evidence="12" id="KW-0407">Ion channel</keyword>
<dbReference type="PANTHER" id="PTHR42643">
    <property type="entry name" value="IONOTROPIC RECEPTOR 20A-RELATED"/>
    <property type="match status" value="1"/>
</dbReference>
<dbReference type="InterPro" id="IPR019594">
    <property type="entry name" value="Glu/Gly-bd"/>
</dbReference>
<dbReference type="GO" id="GO:0005886">
    <property type="term" value="C:plasma membrane"/>
    <property type="evidence" value="ECO:0007669"/>
    <property type="project" value="UniProtKB-SubCell"/>
</dbReference>
<name>A0A6A0H1L4_HYAAZ</name>
<keyword evidence="9 16" id="KW-0675">Receptor</keyword>
<evidence type="ECO:0000256" key="3">
    <source>
        <dbReference type="ARBA" id="ARBA00022448"/>
    </source>
</evidence>
<dbReference type="InterPro" id="IPR001320">
    <property type="entry name" value="Iontro_rcpt_C"/>
</dbReference>
<keyword evidence="3" id="KW-0813">Transport</keyword>
<evidence type="ECO:0000256" key="7">
    <source>
        <dbReference type="ARBA" id="ARBA00023065"/>
    </source>
</evidence>
<evidence type="ECO:0000256" key="11">
    <source>
        <dbReference type="ARBA" id="ARBA00023286"/>
    </source>
</evidence>
<evidence type="ECO:0000256" key="8">
    <source>
        <dbReference type="ARBA" id="ARBA00023136"/>
    </source>
</evidence>
<comment type="subcellular location">
    <subcellularLocation>
        <location evidence="1">Cell membrane</location>
        <topology evidence="1">Multi-pass membrane protein</topology>
    </subcellularLocation>
</comment>
<sequence>MVNPGMAQLVQVVCSVAATKTLKHIQLVALSIKGKCGICSPSVKKLLLGATHCDLWTSDSLFVAILKTPDDAKLVNVNGSGLSAWDAYRASAAVPAVYQYLTAVSVPPLRQQLDVLRREPWSRRTNLTGLVVRCSVLDYEPYSVLEERADGTVAITGLVGDILVILEGALRVKFECRKPRDNKWGSTMTLGGDWEGVLGDVYHNRADLALPFFYPNVDRAKAFDISYPFGEDWFVLVMRRPGALDGSGNYTRELSTTTWLAVAILFGVSVVTLNILQKLTASSPEHSWGKNLFVNFRAFCNMGWDYVEPQLASFRTWVLTLLLTVMVLHVSYTSSLLTMLTSNTIVLPFTDLQGLYKARNDYTLGFEPESILFGLFSVGHRANSGIYKDIQDNMVSRHPEFLEEISAGLKRVANNPKHVFLMPILLVPKKDCALFPLPSKEYVVQTSILIQKDSPVTPYINNMLKKMHEQGLLQRFLRKWALQEASTMKYCSDLPTEPLGLEQTYTAFLMLLMGAATSVVLLFLEIICRKFLQYLPLAFSTTLPH</sequence>
<feature type="domain" description="Ionotropic glutamate receptor L-glutamate and glycine-binding" evidence="15">
    <location>
        <begin position="133"/>
        <end position="240"/>
    </location>
</feature>
<reference evidence="16" key="3">
    <citation type="submission" date="2019-06" db="EMBL/GenBank/DDBJ databases">
        <authorList>
            <person name="Poynton C."/>
            <person name="Hasenbein S."/>
            <person name="Benoit J.B."/>
            <person name="Sepulveda M.S."/>
            <person name="Poelchau M.F."/>
            <person name="Murali S.C."/>
            <person name="Chen S."/>
            <person name="Glastad K.M."/>
            <person name="Werren J.H."/>
            <person name="Vineis J.H."/>
            <person name="Bowen J.L."/>
            <person name="Friedrich M."/>
            <person name="Jones J."/>
            <person name="Robertson H.M."/>
            <person name="Feyereisen R."/>
            <person name="Mechler-Hickson A."/>
            <person name="Mathers N."/>
            <person name="Lee C.E."/>
            <person name="Colbourne J.K."/>
            <person name="Biales A."/>
            <person name="Johnston J.S."/>
            <person name="Wellborn G.A."/>
            <person name="Rosendale A.J."/>
            <person name="Cridge A.G."/>
            <person name="Munoz-Torres M.C."/>
            <person name="Bain P.A."/>
            <person name="Manny A.R."/>
            <person name="Major K.M."/>
            <person name="Lambert F.N."/>
            <person name="Vulpe C.D."/>
            <person name="Tuck P."/>
            <person name="Blalock B.J."/>
            <person name="Lin Y.-Y."/>
            <person name="Smith M.E."/>
            <person name="Ochoa-Acuna H."/>
            <person name="Chen M.-J.M."/>
            <person name="Childers C.P."/>
            <person name="Qu J."/>
            <person name="Dugan S."/>
            <person name="Lee S.L."/>
            <person name="Chao H."/>
            <person name="Dinh H."/>
            <person name="Han Y."/>
            <person name="Doddapaneni H."/>
            <person name="Worley K.C."/>
            <person name="Muzny D.M."/>
            <person name="Gibbs R.A."/>
            <person name="Richards S."/>
        </authorList>
    </citation>
    <scope>NUCLEOTIDE SEQUENCE</scope>
    <source>
        <strain evidence="16">HAZT.00-mixed</strain>
        <tissue evidence="16">Whole organism</tissue>
    </source>
</reference>
<evidence type="ECO:0000256" key="12">
    <source>
        <dbReference type="ARBA" id="ARBA00023303"/>
    </source>
</evidence>
<comment type="similarity">
    <text evidence="2">Belongs to the glutamate-gated ion channel (TC 1.A.10.1) family.</text>
</comment>
<dbReference type="Pfam" id="PF10613">
    <property type="entry name" value="Lig_chan-Glu_bd"/>
    <property type="match status" value="1"/>
</dbReference>
<dbReference type="Gene3D" id="1.10.287.70">
    <property type="match status" value="1"/>
</dbReference>